<gene>
    <name evidence="2" type="ORF">A2V68_00450</name>
</gene>
<reference evidence="2 3" key="1">
    <citation type="journal article" date="2016" name="Nat. Commun.">
        <title>Thousands of microbial genomes shed light on interconnected biogeochemical processes in an aquifer system.</title>
        <authorList>
            <person name="Anantharaman K."/>
            <person name="Brown C.T."/>
            <person name="Hug L.A."/>
            <person name="Sharon I."/>
            <person name="Castelle C.J."/>
            <person name="Probst A.J."/>
            <person name="Thomas B.C."/>
            <person name="Singh A."/>
            <person name="Wilkins M.J."/>
            <person name="Karaoz U."/>
            <person name="Brodie E.L."/>
            <person name="Williams K.H."/>
            <person name="Hubbard S.S."/>
            <person name="Banfield J.F."/>
        </authorList>
    </citation>
    <scope>NUCLEOTIDE SEQUENCE [LARGE SCALE GENOMIC DNA]</scope>
</reference>
<comment type="caution">
    <text evidence="2">The sequence shown here is derived from an EMBL/GenBank/DDBJ whole genome shotgun (WGS) entry which is preliminary data.</text>
</comment>
<dbReference type="InterPro" id="IPR024439">
    <property type="entry name" value="RNHCP"/>
</dbReference>
<feature type="domain" description="RNHCP" evidence="1">
    <location>
        <begin position="11"/>
        <end position="92"/>
    </location>
</feature>
<proteinExistence type="predicted"/>
<evidence type="ECO:0000259" key="1">
    <source>
        <dbReference type="Pfam" id="PF12647"/>
    </source>
</evidence>
<name>A0A1F4NRU7_UNCK3</name>
<evidence type="ECO:0000313" key="3">
    <source>
        <dbReference type="Proteomes" id="UP000176651"/>
    </source>
</evidence>
<protein>
    <recommendedName>
        <fullName evidence="1">RNHCP domain-containing protein</fullName>
    </recommendedName>
</protein>
<organism evidence="2 3">
    <name type="scientific">candidate division Kazan bacterium RBG_13_50_9</name>
    <dbReference type="NCBI Taxonomy" id="1798535"/>
    <lineage>
        <taxon>Bacteria</taxon>
        <taxon>Bacteria division Kazan-3B-28</taxon>
    </lineage>
</organism>
<sequence>MERKNFIKKPEDFICGNCGHRVSGSGYTNHCPRCLYSQHVDNVPGDRSNPCHGLMPPVGVEYQSGEYVITHKCVKCGATKKNKAAPDDDFNKIVEISQKYLV</sequence>
<accession>A0A1F4NRU7</accession>
<dbReference type="Proteomes" id="UP000176651">
    <property type="component" value="Unassembled WGS sequence"/>
</dbReference>
<dbReference type="Pfam" id="PF12647">
    <property type="entry name" value="RNHCP"/>
    <property type="match status" value="1"/>
</dbReference>
<dbReference type="AlphaFoldDB" id="A0A1F4NRU7"/>
<dbReference type="EMBL" id="META01000003">
    <property type="protein sequence ID" value="OGB74225.1"/>
    <property type="molecule type" value="Genomic_DNA"/>
</dbReference>
<dbReference type="STRING" id="1798535.A2V68_00450"/>
<evidence type="ECO:0000313" key="2">
    <source>
        <dbReference type="EMBL" id="OGB74225.1"/>
    </source>
</evidence>